<dbReference type="STRING" id="883111.HMPREF9706_01167"/>
<feature type="coiled-coil region" evidence="1">
    <location>
        <begin position="64"/>
        <end position="91"/>
    </location>
</feature>
<organism evidence="2 3">
    <name type="scientific">Facklamia hominis CCUG 36813</name>
    <dbReference type="NCBI Taxonomy" id="883111"/>
    <lineage>
        <taxon>Bacteria</taxon>
        <taxon>Bacillati</taxon>
        <taxon>Bacillota</taxon>
        <taxon>Bacilli</taxon>
        <taxon>Lactobacillales</taxon>
        <taxon>Aerococcaceae</taxon>
        <taxon>Facklamia</taxon>
    </lineage>
</organism>
<protein>
    <recommendedName>
        <fullName evidence="4">Septum formation initiator</fullName>
    </recommendedName>
</protein>
<evidence type="ECO:0000313" key="3">
    <source>
        <dbReference type="Proteomes" id="UP000004465"/>
    </source>
</evidence>
<dbReference type="Pfam" id="PF04977">
    <property type="entry name" value="DivIC"/>
    <property type="match status" value="1"/>
</dbReference>
<dbReference type="PATRIC" id="fig|883111.3.peg.1174"/>
<dbReference type="GO" id="GO:0051301">
    <property type="term" value="P:cell division"/>
    <property type="evidence" value="ECO:0007669"/>
    <property type="project" value="InterPro"/>
</dbReference>
<dbReference type="InterPro" id="IPR039076">
    <property type="entry name" value="DivIC"/>
</dbReference>
<reference evidence="2 3" key="1">
    <citation type="submission" date="2012-07" db="EMBL/GenBank/DDBJ databases">
        <title>The Genome Sequence of Facklamia hominis CCUG 36813.</title>
        <authorList>
            <consortium name="The Broad Institute Genome Sequencing Platform"/>
            <person name="Earl A."/>
            <person name="Ward D."/>
            <person name="Feldgarden M."/>
            <person name="Gevers D."/>
            <person name="Huys G."/>
            <person name="Walker B."/>
            <person name="Young S.K."/>
            <person name="Zeng Q."/>
            <person name="Gargeya S."/>
            <person name="Fitzgerald M."/>
            <person name="Haas B."/>
            <person name="Abouelleil A."/>
            <person name="Alvarado L."/>
            <person name="Arachchi H.M."/>
            <person name="Berlin A.M."/>
            <person name="Chapman S.B."/>
            <person name="Goldberg J."/>
            <person name="Griggs A."/>
            <person name="Gujja S."/>
            <person name="Hansen M."/>
            <person name="Howarth C."/>
            <person name="Imamovic A."/>
            <person name="Larimer J."/>
            <person name="McCowen C."/>
            <person name="Montmayeur A."/>
            <person name="Murphy C."/>
            <person name="Neiman D."/>
            <person name="Pearson M."/>
            <person name="Priest M."/>
            <person name="Roberts A."/>
            <person name="Saif S."/>
            <person name="Shea T."/>
            <person name="Sisk P."/>
            <person name="Sykes S."/>
            <person name="Wortman J."/>
            <person name="Nusbaum C."/>
            <person name="Birren B."/>
        </authorList>
    </citation>
    <scope>NUCLEOTIDE SEQUENCE [LARGE SCALE GENOMIC DNA]</scope>
    <source>
        <strain evidence="2 3">CCUG 36813</strain>
    </source>
</reference>
<dbReference type="AlphaFoldDB" id="K1LS67"/>
<evidence type="ECO:0008006" key="4">
    <source>
        <dbReference type="Google" id="ProtNLM"/>
    </source>
</evidence>
<keyword evidence="1" id="KW-0175">Coiled coil</keyword>
<keyword evidence="3" id="KW-1185">Reference proteome</keyword>
<name>K1LS67_9LACT</name>
<dbReference type="OrthoDB" id="2991180at2"/>
<dbReference type="PANTHER" id="PTHR40027">
    <property type="entry name" value="CELL DIVISION PROTEIN DIVIC"/>
    <property type="match status" value="1"/>
</dbReference>
<dbReference type="InterPro" id="IPR007060">
    <property type="entry name" value="FtsL/DivIC"/>
</dbReference>
<evidence type="ECO:0000313" key="2">
    <source>
        <dbReference type="EMBL" id="EKB54977.1"/>
    </source>
</evidence>
<proteinExistence type="predicted"/>
<dbReference type="HOGENOM" id="CLU_1872352_0_0_9"/>
<dbReference type="EMBL" id="AGZD01000007">
    <property type="protein sequence ID" value="EKB54977.1"/>
    <property type="molecule type" value="Genomic_DNA"/>
</dbReference>
<dbReference type="Proteomes" id="UP000004465">
    <property type="component" value="Unassembled WGS sequence"/>
</dbReference>
<accession>K1LS67</accession>
<comment type="caution">
    <text evidence="2">The sequence shown here is derived from an EMBL/GenBank/DDBJ whole genome shotgun (WGS) entry which is preliminary data.</text>
</comment>
<sequence length="136" mass="15882">MILMSEIVKNQKIINFEKPKASQVSTEMHMKKAKRSYMSFFVHFAAIICLAFALISCVRAHKALSQSQAQLTEAQTAFKQTQNKYQAVQLEYQRSQDPEYLAKLARRDYFYSKEGEIIFDIESDKMDDYQIFSNTK</sequence>
<gene>
    <name evidence="2" type="ORF">HMPREF9706_01167</name>
</gene>
<evidence type="ECO:0000256" key="1">
    <source>
        <dbReference type="SAM" id="Coils"/>
    </source>
</evidence>
<dbReference type="PANTHER" id="PTHR40027:SF1">
    <property type="entry name" value="CELL DIVISION PROTEIN DIVIC"/>
    <property type="match status" value="1"/>
</dbReference>